<dbReference type="PANTHER" id="PTHR34933">
    <property type="entry name" value="FLAGELLAR L-RING PROTEIN"/>
    <property type="match status" value="1"/>
</dbReference>
<evidence type="ECO:0000256" key="2">
    <source>
        <dbReference type="ARBA" id="ARBA00004635"/>
    </source>
</evidence>
<evidence type="ECO:0000256" key="7">
    <source>
        <dbReference type="ARBA" id="ARBA00023139"/>
    </source>
</evidence>
<dbReference type="EMBL" id="AP024714">
    <property type="protein sequence ID" value="BCX82926.1"/>
    <property type="molecule type" value="Genomic_DNA"/>
</dbReference>
<evidence type="ECO:0000256" key="3">
    <source>
        <dbReference type="ARBA" id="ARBA00006929"/>
    </source>
</evidence>
<keyword evidence="9 11" id="KW-0998">Cell outer membrane</keyword>
<dbReference type="GO" id="GO:0003774">
    <property type="term" value="F:cytoskeletal motor activity"/>
    <property type="evidence" value="ECO:0007669"/>
    <property type="project" value="InterPro"/>
</dbReference>
<keyword evidence="12" id="KW-0966">Cell projection</keyword>
<evidence type="ECO:0000256" key="8">
    <source>
        <dbReference type="ARBA" id="ARBA00023143"/>
    </source>
</evidence>
<comment type="function">
    <text evidence="1 11">Assembles around the rod to form the L-ring and probably protects the motor/basal body from shearing forces during rotation.</text>
</comment>
<keyword evidence="13" id="KW-1185">Reference proteome</keyword>
<dbReference type="AlphaFoldDB" id="A0AAU9CBB4"/>
<keyword evidence="12" id="KW-0969">Cilium</keyword>
<dbReference type="HAMAP" id="MF_00415">
    <property type="entry name" value="FlgH"/>
    <property type="match status" value="1"/>
</dbReference>
<keyword evidence="12" id="KW-0282">Flagellum</keyword>
<keyword evidence="8 11" id="KW-0975">Bacterial flagellum</keyword>
<evidence type="ECO:0000256" key="10">
    <source>
        <dbReference type="ARBA" id="ARBA00023288"/>
    </source>
</evidence>
<dbReference type="InterPro" id="IPR000527">
    <property type="entry name" value="Flag_Lring"/>
</dbReference>
<evidence type="ECO:0000256" key="6">
    <source>
        <dbReference type="ARBA" id="ARBA00023136"/>
    </source>
</evidence>
<protein>
    <recommendedName>
        <fullName evidence="11">Flagellar L-ring protein</fullName>
    </recommendedName>
    <alternativeName>
        <fullName evidence="11">Basal body L-ring protein</fullName>
    </alternativeName>
</protein>
<evidence type="ECO:0000256" key="9">
    <source>
        <dbReference type="ARBA" id="ARBA00023237"/>
    </source>
</evidence>
<dbReference type="KEGG" id="mcau:MIT9_P2517"/>
<evidence type="ECO:0000256" key="1">
    <source>
        <dbReference type="ARBA" id="ARBA00002591"/>
    </source>
</evidence>
<name>A0AAU9CBB4_9GAMM</name>
<dbReference type="PROSITE" id="PS51257">
    <property type="entry name" value="PROKAR_LIPOPROTEIN"/>
    <property type="match status" value="1"/>
</dbReference>
<comment type="subunit">
    <text evidence="4 11">The basal body constitutes a major portion of the flagellar organelle and consists of four rings (L,P,S, and M) mounted on a central rod.</text>
</comment>
<evidence type="ECO:0000313" key="13">
    <source>
        <dbReference type="Proteomes" id="UP001321825"/>
    </source>
</evidence>
<keyword evidence="10 11" id="KW-0449">Lipoprotein</keyword>
<evidence type="ECO:0000313" key="12">
    <source>
        <dbReference type="EMBL" id="BCX82926.1"/>
    </source>
</evidence>
<sequence length="223" mass="24091">MRLPAILPLLLLAAGCTTLPESLPRHNALFAPATPAYRPPPPQPTGAIFRANQHLALFENLTAHQVGDILTIRLVENTDATKEAGLEIKKGNKIGGSLPMLFGTAKPLGVNFETDAKSTKNYKGTGKTKQNDTLKGTITVTVVEVLPNGNLRVQGEKRITINDGHEYVRLAGIVRPVDLDADNSVPSTKVADATIMYTAEGAMADVKQVGWLTRFFNSVFFPF</sequence>
<evidence type="ECO:0000256" key="4">
    <source>
        <dbReference type="ARBA" id="ARBA00011439"/>
    </source>
</evidence>
<dbReference type="PRINTS" id="PR01008">
    <property type="entry name" value="FLGLRINGFLGH"/>
</dbReference>
<dbReference type="GO" id="GO:0009427">
    <property type="term" value="C:bacterial-type flagellum basal body, distal rod, L ring"/>
    <property type="evidence" value="ECO:0007669"/>
    <property type="project" value="InterPro"/>
</dbReference>
<comment type="subcellular location">
    <subcellularLocation>
        <location evidence="11">Cell outer membrane</location>
        <topology evidence="11">Lipid-anchor</topology>
    </subcellularLocation>
    <subcellularLocation>
        <location evidence="11">Bacterial flagellum basal body</location>
    </subcellularLocation>
    <subcellularLocation>
        <location evidence="2">Membrane</location>
        <topology evidence="2">Lipid-anchor</topology>
    </subcellularLocation>
</comment>
<dbReference type="Proteomes" id="UP001321825">
    <property type="component" value="Chromosome"/>
</dbReference>
<proteinExistence type="inferred from homology"/>
<comment type="similarity">
    <text evidence="3 11">Belongs to the FlgH family.</text>
</comment>
<accession>A0AAU9CBB4</accession>
<dbReference type="PANTHER" id="PTHR34933:SF1">
    <property type="entry name" value="FLAGELLAR L-RING PROTEIN"/>
    <property type="match status" value="1"/>
</dbReference>
<reference evidence="13" key="1">
    <citation type="journal article" date="2024" name="Int. J. Syst. Evol. Microbiol.">
        <title>Methylomarinovum tepidoasis sp. nov., a moderately thermophilic methanotroph of the family Methylothermaceae isolated from a deep-sea hydrothermal field.</title>
        <authorList>
            <person name="Hirayama H."/>
            <person name="Takaki Y."/>
            <person name="Abe M."/>
            <person name="Miyazaki M."/>
            <person name="Uematsu K."/>
            <person name="Matsui Y."/>
            <person name="Takai K."/>
        </authorList>
    </citation>
    <scope>NUCLEOTIDE SEQUENCE [LARGE SCALE GENOMIC DNA]</scope>
    <source>
        <strain evidence="13">IT-9</strain>
    </source>
</reference>
<dbReference type="Pfam" id="PF02107">
    <property type="entry name" value="FlgH"/>
    <property type="match status" value="1"/>
</dbReference>
<gene>
    <name evidence="11" type="primary">flgH</name>
    <name evidence="12" type="ORF">MIT9_P2517</name>
</gene>
<keyword evidence="6 11" id="KW-0472">Membrane</keyword>
<dbReference type="GO" id="GO:0009279">
    <property type="term" value="C:cell outer membrane"/>
    <property type="evidence" value="ECO:0007669"/>
    <property type="project" value="UniProtKB-SubCell"/>
</dbReference>
<evidence type="ECO:0000256" key="11">
    <source>
        <dbReference type="HAMAP-Rule" id="MF_00415"/>
    </source>
</evidence>
<dbReference type="GO" id="GO:0071973">
    <property type="term" value="P:bacterial-type flagellum-dependent cell motility"/>
    <property type="evidence" value="ECO:0007669"/>
    <property type="project" value="InterPro"/>
</dbReference>
<keyword evidence="5 11" id="KW-0732">Signal</keyword>
<keyword evidence="7" id="KW-0564">Palmitate</keyword>
<organism evidence="12 13">
    <name type="scientific">Methylomarinovum caldicuralii</name>
    <dbReference type="NCBI Taxonomy" id="438856"/>
    <lineage>
        <taxon>Bacteria</taxon>
        <taxon>Pseudomonadati</taxon>
        <taxon>Pseudomonadota</taxon>
        <taxon>Gammaproteobacteria</taxon>
        <taxon>Methylococcales</taxon>
        <taxon>Methylothermaceae</taxon>
        <taxon>Methylomarinovum</taxon>
    </lineage>
</organism>
<evidence type="ECO:0000256" key="5">
    <source>
        <dbReference type="ARBA" id="ARBA00022729"/>
    </source>
</evidence>